<dbReference type="InterPro" id="IPR011990">
    <property type="entry name" value="TPR-like_helical_dom_sf"/>
</dbReference>
<dbReference type="Proteomes" id="UP000619479">
    <property type="component" value="Unassembled WGS sequence"/>
</dbReference>
<proteinExistence type="predicted"/>
<evidence type="ECO:0008006" key="3">
    <source>
        <dbReference type="Google" id="ProtNLM"/>
    </source>
</evidence>
<gene>
    <name evidence="1" type="ORF">Acy02nite_90070</name>
</gene>
<sequence length="289" mass="31382">MEPLNGLLAIQGHVEELLQRATAGDRAAAELLAHMLALSGKVEKGITLLRLSVGEDDEVGLGSLAAMLAKYGRVDDAIALLQPHADEGNDYLSGQLAGLFARNYRLEELRNLADGGDPYAGELLVQALFDQGHVDELEQRADGSDFLSVKSLAVTLLMESRARQGRTKEARALMFRAGGSHDTVVRLAEVLAEQGHFDDAVELMQPRADAGDRYVLGRLAVLRSRHGQFEKAIADLRQLTDEGDPFAPVWLIELLAERGRIRELEEEVAAGTPGAAKQLALFRPRASTD</sequence>
<evidence type="ECO:0000313" key="2">
    <source>
        <dbReference type="Proteomes" id="UP000619479"/>
    </source>
</evidence>
<dbReference type="GO" id="GO:0042802">
    <property type="term" value="F:identical protein binding"/>
    <property type="evidence" value="ECO:0007669"/>
    <property type="project" value="InterPro"/>
</dbReference>
<organism evidence="1 2">
    <name type="scientific">Actinoplanes cyaneus</name>
    <dbReference type="NCBI Taxonomy" id="52696"/>
    <lineage>
        <taxon>Bacteria</taxon>
        <taxon>Bacillati</taxon>
        <taxon>Actinomycetota</taxon>
        <taxon>Actinomycetes</taxon>
        <taxon>Micromonosporales</taxon>
        <taxon>Micromonosporaceae</taxon>
        <taxon>Actinoplanes</taxon>
    </lineage>
</organism>
<dbReference type="Gene3D" id="1.25.40.10">
    <property type="entry name" value="Tetratricopeptide repeat domain"/>
    <property type="match status" value="2"/>
</dbReference>
<protein>
    <recommendedName>
        <fullName evidence="3">Tetratricopeptide repeat protein</fullName>
    </recommendedName>
</protein>
<keyword evidence="2" id="KW-1185">Reference proteome</keyword>
<dbReference type="SUPFAM" id="SSF48452">
    <property type="entry name" value="TPR-like"/>
    <property type="match status" value="1"/>
</dbReference>
<name>A0A919IU83_9ACTN</name>
<evidence type="ECO:0000313" key="1">
    <source>
        <dbReference type="EMBL" id="GID71126.1"/>
    </source>
</evidence>
<dbReference type="EMBL" id="BOMH01000099">
    <property type="protein sequence ID" value="GID71126.1"/>
    <property type="molecule type" value="Genomic_DNA"/>
</dbReference>
<dbReference type="AlphaFoldDB" id="A0A919IU83"/>
<accession>A0A919IU83</accession>
<reference evidence="1" key="1">
    <citation type="submission" date="2021-01" db="EMBL/GenBank/DDBJ databases">
        <title>Whole genome shotgun sequence of Actinoplanes cyaneus NBRC 14990.</title>
        <authorList>
            <person name="Komaki H."/>
            <person name="Tamura T."/>
        </authorList>
    </citation>
    <scope>NUCLEOTIDE SEQUENCE</scope>
    <source>
        <strain evidence="1">NBRC 14990</strain>
    </source>
</reference>
<dbReference type="Pfam" id="PF07721">
    <property type="entry name" value="TPR_4"/>
    <property type="match status" value="1"/>
</dbReference>
<comment type="caution">
    <text evidence="1">The sequence shown here is derived from an EMBL/GenBank/DDBJ whole genome shotgun (WGS) entry which is preliminary data.</text>
</comment>
<dbReference type="InterPro" id="IPR011717">
    <property type="entry name" value="TPR-4"/>
</dbReference>